<dbReference type="AlphaFoldDB" id="A0A7X4HGI1"/>
<comment type="caution">
    <text evidence="1">The sequence shown here is derived from an EMBL/GenBank/DDBJ whole genome shotgun (WGS) entry which is preliminary data.</text>
</comment>
<evidence type="ECO:0000313" key="1">
    <source>
        <dbReference type="EMBL" id="MYN10801.1"/>
    </source>
</evidence>
<dbReference type="PANTHER" id="PTHR11803">
    <property type="entry name" value="2-IMINOBUTANOATE/2-IMINOPROPANOATE DEAMINASE RIDA"/>
    <property type="match status" value="1"/>
</dbReference>
<dbReference type="GO" id="GO:0019239">
    <property type="term" value="F:deaminase activity"/>
    <property type="evidence" value="ECO:0007669"/>
    <property type="project" value="TreeGrafter"/>
</dbReference>
<dbReference type="RefSeq" id="WP_161075081.1">
    <property type="nucleotide sequence ID" value="NZ_CP086370.1"/>
</dbReference>
<dbReference type="Pfam" id="PF01042">
    <property type="entry name" value="Ribonuc_L-PSP"/>
    <property type="match status" value="1"/>
</dbReference>
<dbReference type="Proteomes" id="UP000450676">
    <property type="component" value="Unassembled WGS sequence"/>
</dbReference>
<evidence type="ECO:0000313" key="2">
    <source>
        <dbReference type="Proteomes" id="UP000450676"/>
    </source>
</evidence>
<dbReference type="GO" id="GO:0005829">
    <property type="term" value="C:cytosol"/>
    <property type="evidence" value="ECO:0007669"/>
    <property type="project" value="TreeGrafter"/>
</dbReference>
<gene>
    <name evidence="1" type="ORF">GTP77_26120</name>
</gene>
<dbReference type="InterPro" id="IPR035959">
    <property type="entry name" value="RutC-like_sf"/>
</dbReference>
<accession>A0A7X4HGI1</accession>
<dbReference type="Gene3D" id="3.30.1330.40">
    <property type="entry name" value="RutC-like"/>
    <property type="match status" value="1"/>
</dbReference>
<organism evidence="1 2">
    <name type="scientific">Pseudoduganella aquatica</name>
    <dbReference type="NCBI Taxonomy" id="2660641"/>
    <lineage>
        <taxon>Bacteria</taxon>
        <taxon>Pseudomonadati</taxon>
        <taxon>Pseudomonadota</taxon>
        <taxon>Betaproteobacteria</taxon>
        <taxon>Burkholderiales</taxon>
        <taxon>Oxalobacteraceae</taxon>
        <taxon>Telluria group</taxon>
        <taxon>Pseudoduganella</taxon>
    </lineage>
</organism>
<name>A0A7X4HGI1_9BURK</name>
<dbReference type="EMBL" id="WWCU01000045">
    <property type="protein sequence ID" value="MYN10801.1"/>
    <property type="molecule type" value="Genomic_DNA"/>
</dbReference>
<proteinExistence type="predicted"/>
<dbReference type="PANTHER" id="PTHR11803:SF48">
    <property type="entry name" value="2-AMINOMUCONATE DEAMINASE"/>
    <property type="match status" value="1"/>
</dbReference>
<sequence>MSAAVQHIAPLGRYPAYCRAGDFIHVSGMSARQADGSVAGVRHLPQGGVVFDAAHQTRIVIAKVEAALAQAGARLSDCVAVTAYLTDMADFPAYNAIYGEYFDGRAARTTVGVHQLPHPHMVVELTVVAYKPQAAGEGA</sequence>
<keyword evidence="2" id="KW-1185">Reference proteome</keyword>
<dbReference type="SUPFAM" id="SSF55298">
    <property type="entry name" value="YjgF-like"/>
    <property type="match status" value="1"/>
</dbReference>
<dbReference type="CDD" id="cd00448">
    <property type="entry name" value="YjgF_YER057c_UK114_family"/>
    <property type="match status" value="1"/>
</dbReference>
<protein>
    <submittedName>
        <fullName evidence="1">RidA family protein</fullName>
    </submittedName>
</protein>
<reference evidence="1 2" key="1">
    <citation type="submission" date="2019-12" db="EMBL/GenBank/DDBJ databases">
        <title>Novel species isolated from a subtropical stream in China.</title>
        <authorList>
            <person name="Lu H."/>
        </authorList>
    </citation>
    <scope>NUCLEOTIDE SEQUENCE [LARGE SCALE GENOMIC DNA]</scope>
    <source>
        <strain evidence="1 2">FT127W</strain>
    </source>
</reference>
<dbReference type="InterPro" id="IPR006175">
    <property type="entry name" value="YjgF/YER057c/UK114"/>
</dbReference>